<evidence type="ECO:0000256" key="6">
    <source>
        <dbReference type="ARBA" id="ARBA00022505"/>
    </source>
</evidence>
<dbReference type="NCBIfam" id="TIGR02141">
    <property type="entry name" value="modB_ABC"/>
    <property type="match status" value="1"/>
</dbReference>
<evidence type="ECO:0000256" key="8">
    <source>
        <dbReference type="ARBA" id="ARBA00022692"/>
    </source>
</evidence>
<keyword evidence="4 11" id="KW-0813">Transport</keyword>
<keyword evidence="8 11" id="KW-0812">Transmembrane</keyword>
<dbReference type="InterPro" id="IPR035906">
    <property type="entry name" value="MetI-like_sf"/>
</dbReference>
<dbReference type="Proteomes" id="UP000186806">
    <property type="component" value="Unassembled WGS sequence"/>
</dbReference>
<name>A0A1Q8TGI1_9GAMM</name>
<dbReference type="NCBIfam" id="NF006939">
    <property type="entry name" value="PRK09421.1"/>
    <property type="match status" value="1"/>
</dbReference>
<dbReference type="SUPFAM" id="SSF161098">
    <property type="entry name" value="MetI-like"/>
    <property type="match status" value="1"/>
</dbReference>
<evidence type="ECO:0000313" key="15">
    <source>
        <dbReference type="Proteomes" id="UP000186806"/>
    </source>
</evidence>
<gene>
    <name evidence="14" type="primary">modB</name>
    <name evidence="14" type="ORF">BTW10_02940</name>
</gene>
<comment type="similarity">
    <text evidence="3 12">Belongs to the binding-protein-dependent transport system permease family. CysTW subfamily.</text>
</comment>
<dbReference type="PANTHER" id="PTHR30183:SF3">
    <property type="entry name" value="MOLYBDENUM TRANSPORT SYSTEM PERMEASE PROTEIN MODB"/>
    <property type="match status" value="1"/>
</dbReference>
<dbReference type="PROSITE" id="PS50928">
    <property type="entry name" value="ABC_TM1"/>
    <property type="match status" value="1"/>
</dbReference>
<organism evidence="14 15">
    <name type="scientific">Chromohalobacter japonicus</name>
    <dbReference type="NCBI Taxonomy" id="223900"/>
    <lineage>
        <taxon>Bacteria</taxon>
        <taxon>Pseudomonadati</taxon>
        <taxon>Pseudomonadota</taxon>
        <taxon>Gammaproteobacteria</taxon>
        <taxon>Oceanospirillales</taxon>
        <taxon>Halomonadaceae</taxon>
        <taxon>Chromohalobacter</taxon>
    </lineage>
</organism>
<keyword evidence="5" id="KW-1003">Cell membrane</keyword>
<keyword evidence="6 12" id="KW-0500">Molybdenum</keyword>
<dbReference type="PANTHER" id="PTHR30183">
    <property type="entry name" value="MOLYBDENUM TRANSPORT SYSTEM PERMEASE PROTEIN MODB"/>
    <property type="match status" value="1"/>
</dbReference>
<dbReference type="InterPro" id="IPR000515">
    <property type="entry name" value="MetI-like"/>
</dbReference>
<feature type="transmembrane region" description="Helical" evidence="11">
    <location>
        <begin position="49"/>
        <end position="70"/>
    </location>
</feature>
<keyword evidence="9 11" id="KW-1133">Transmembrane helix</keyword>
<evidence type="ECO:0000256" key="4">
    <source>
        <dbReference type="ARBA" id="ARBA00022448"/>
    </source>
</evidence>
<feature type="domain" description="ABC transmembrane type-1" evidence="13">
    <location>
        <begin position="11"/>
        <end position="215"/>
    </location>
</feature>
<evidence type="ECO:0000256" key="12">
    <source>
        <dbReference type="RuleBase" id="RU365097"/>
    </source>
</evidence>
<evidence type="ECO:0000256" key="5">
    <source>
        <dbReference type="ARBA" id="ARBA00022475"/>
    </source>
</evidence>
<dbReference type="Pfam" id="PF00528">
    <property type="entry name" value="BPD_transp_1"/>
    <property type="match status" value="1"/>
</dbReference>
<dbReference type="GO" id="GO:0015098">
    <property type="term" value="F:molybdate ion transmembrane transporter activity"/>
    <property type="evidence" value="ECO:0007669"/>
    <property type="project" value="UniProtKB-UniRule"/>
</dbReference>
<feature type="transmembrane region" description="Helical" evidence="11">
    <location>
        <begin position="20"/>
        <end position="37"/>
    </location>
</feature>
<evidence type="ECO:0000259" key="13">
    <source>
        <dbReference type="PROSITE" id="PS50928"/>
    </source>
</evidence>
<dbReference type="Gene3D" id="1.10.3720.10">
    <property type="entry name" value="MetI-like"/>
    <property type="match status" value="1"/>
</dbReference>
<evidence type="ECO:0000256" key="3">
    <source>
        <dbReference type="ARBA" id="ARBA00007069"/>
    </source>
</evidence>
<dbReference type="FunFam" id="1.10.3720.10:FF:000018">
    <property type="entry name" value="Molybdenum transport system permease"/>
    <property type="match status" value="1"/>
</dbReference>
<proteinExistence type="inferred from homology"/>
<dbReference type="STRING" id="223900.GCA_000821045_01778"/>
<dbReference type="AlphaFoldDB" id="A0A1Q8TGI1"/>
<keyword evidence="15" id="KW-1185">Reference proteome</keyword>
<evidence type="ECO:0000256" key="10">
    <source>
        <dbReference type="ARBA" id="ARBA00023136"/>
    </source>
</evidence>
<comment type="function">
    <text evidence="1 12">Part of the binding-protein-dependent transport system for molybdenum; probably responsible for the translocation of the substrate across the membrane.</text>
</comment>
<keyword evidence="10 11" id="KW-0472">Membrane</keyword>
<dbReference type="CDD" id="cd06261">
    <property type="entry name" value="TM_PBP2"/>
    <property type="match status" value="1"/>
</dbReference>
<evidence type="ECO:0000256" key="9">
    <source>
        <dbReference type="ARBA" id="ARBA00022989"/>
    </source>
</evidence>
<dbReference type="GO" id="GO:0005886">
    <property type="term" value="C:plasma membrane"/>
    <property type="evidence" value="ECO:0007669"/>
    <property type="project" value="UniProtKB-SubCell"/>
</dbReference>
<sequence>MMLTPLEWEALSLSLRVSGVAVAAILLPGLGMAYVLARFDFPGKTLLDGIVHLPLVLPPVVVGYLLLVSLGRQGTLGQWLHETLGVSLPFTWQGAALAGAVMAFPLLVRAVRLSLESVDRKLEEAARTLGASRWKTFLTVTLPLILPGILTGGVLAFARSLSEFGATITFASNIPGETRTLPLALYSLVQTPGKEAAAARLCVISVIVALIALVASEWLARRARRRLEGRHA</sequence>
<feature type="transmembrane region" description="Helical" evidence="11">
    <location>
        <begin position="197"/>
        <end position="220"/>
    </location>
</feature>
<feature type="transmembrane region" description="Helical" evidence="11">
    <location>
        <begin position="137"/>
        <end position="158"/>
    </location>
</feature>
<evidence type="ECO:0000256" key="1">
    <source>
        <dbReference type="ARBA" id="ARBA00002949"/>
    </source>
</evidence>
<evidence type="ECO:0000256" key="7">
    <source>
        <dbReference type="ARBA" id="ARBA00022519"/>
    </source>
</evidence>
<reference evidence="14 15" key="1">
    <citation type="submission" date="2016-12" db="EMBL/GenBank/DDBJ databases">
        <title>Draft genome sequences of strains Salinicola socius SMB35, Salinicola sp. MH3R3-1 and Chromohalobacter sp. SMB17 from the Verkhnekamsk potash mining region of Russia.</title>
        <authorList>
            <person name="Mavrodi D.V."/>
            <person name="Olsson B.E."/>
            <person name="Korsakova E.S."/>
            <person name="Pyankova A."/>
            <person name="Mavrodi O.V."/>
            <person name="Plotnikova E.G."/>
        </authorList>
    </citation>
    <scope>NUCLEOTIDE SEQUENCE [LARGE SCALE GENOMIC DNA]</scope>
    <source>
        <strain evidence="14 15">SMB17</strain>
    </source>
</reference>
<evidence type="ECO:0000256" key="2">
    <source>
        <dbReference type="ARBA" id="ARBA00004429"/>
    </source>
</evidence>
<evidence type="ECO:0000256" key="11">
    <source>
        <dbReference type="RuleBase" id="RU363032"/>
    </source>
</evidence>
<dbReference type="InterPro" id="IPR011867">
    <property type="entry name" value="ModB_ABC"/>
</dbReference>
<comment type="subcellular location">
    <subcellularLocation>
        <location evidence="2 12">Cell inner membrane</location>
        <topology evidence="2 12">Multi-pass membrane protein</topology>
    </subcellularLocation>
    <subcellularLocation>
        <location evidence="11">Cell membrane</location>
        <topology evidence="11">Multi-pass membrane protein</topology>
    </subcellularLocation>
</comment>
<feature type="transmembrane region" description="Helical" evidence="11">
    <location>
        <begin position="90"/>
        <end position="111"/>
    </location>
</feature>
<keyword evidence="7 12" id="KW-0997">Cell inner membrane</keyword>
<protein>
    <recommendedName>
        <fullName evidence="12">Molybdenum transport system permease</fullName>
    </recommendedName>
</protein>
<dbReference type="EMBL" id="MSDQ01000006">
    <property type="protein sequence ID" value="OLO12756.1"/>
    <property type="molecule type" value="Genomic_DNA"/>
</dbReference>
<accession>A0A1Q8TGI1</accession>
<evidence type="ECO:0000313" key="14">
    <source>
        <dbReference type="EMBL" id="OLO12756.1"/>
    </source>
</evidence>
<comment type="caution">
    <text evidence="14">The sequence shown here is derived from an EMBL/GenBank/DDBJ whole genome shotgun (WGS) entry which is preliminary data.</text>
</comment>